<dbReference type="STRING" id="525640.SAMN04487971_103330"/>
<gene>
    <name evidence="4" type="ORF">SAMN04487971_103330</name>
</gene>
<feature type="region of interest" description="Disordered" evidence="3">
    <location>
        <begin position="1"/>
        <end position="21"/>
    </location>
</feature>
<dbReference type="Gene3D" id="4.10.520.10">
    <property type="entry name" value="IHF-like DNA-binding proteins"/>
    <property type="match status" value="1"/>
</dbReference>
<evidence type="ECO:0000313" key="4">
    <source>
        <dbReference type="EMBL" id="SDK86286.1"/>
    </source>
</evidence>
<dbReference type="SUPFAM" id="SSF47729">
    <property type="entry name" value="IHF-like DNA-binding proteins"/>
    <property type="match status" value="1"/>
</dbReference>
<dbReference type="AlphaFoldDB" id="A0A1G9FD59"/>
<sequence length="104" mass="11320">MAAEKQGASRPRRAPALGKDPIPARVLHKREFLARVAADVDLSRAQIRDVVEATLNQLGRAIAEGETLALPPFGKARVSRQATAKGDEVLVLRLRRKDVGDETD</sequence>
<comment type="similarity">
    <text evidence="1">Belongs to the bacterial histone-like protein family.</text>
</comment>
<dbReference type="InterPro" id="IPR000119">
    <property type="entry name" value="Hist_DNA-bd"/>
</dbReference>
<dbReference type="Proteomes" id="UP000199555">
    <property type="component" value="Unassembled WGS sequence"/>
</dbReference>
<evidence type="ECO:0000256" key="1">
    <source>
        <dbReference type="ARBA" id="ARBA00010529"/>
    </source>
</evidence>
<dbReference type="RefSeq" id="WP_090753715.1">
    <property type="nucleotide sequence ID" value="NZ_FNGE01000003.1"/>
</dbReference>
<evidence type="ECO:0000256" key="2">
    <source>
        <dbReference type="ARBA" id="ARBA00023125"/>
    </source>
</evidence>
<reference evidence="5" key="1">
    <citation type="submission" date="2016-10" db="EMBL/GenBank/DDBJ databases">
        <authorList>
            <person name="Varghese N."/>
            <person name="Submissions S."/>
        </authorList>
    </citation>
    <scope>NUCLEOTIDE SEQUENCE [LARGE SCALE GENOMIC DNA]</scope>
    <source>
        <strain evidence="5">CGMCC 1.7655</strain>
    </source>
</reference>
<dbReference type="EMBL" id="FNGE01000003">
    <property type="protein sequence ID" value="SDK86286.1"/>
    <property type="molecule type" value="Genomic_DNA"/>
</dbReference>
<keyword evidence="5" id="KW-1185">Reference proteome</keyword>
<protein>
    <submittedName>
        <fullName evidence="4">DNA-binding protein</fullName>
    </submittedName>
</protein>
<dbReference type="InterPro" id="IPR010992">
    <property type="entry name" value="IHF-like_DNA-bd_dom_sf"/>
</dbReference>
<proteinExistence type="inferred from homology"/>
<accession>A0A1G9FD59</accession>
<evidence type="ECO:0000256" key="3">
    <source>
        <dbReference type="SAM" id="MobiDB-lite"/>
    </source>
</evidence>
<keyword evidence="2 4" id="KW-0238">DNA-binding</keyword>
<dbReference type="Pfam" id="PF00216">
    <property type="entry name" value="Bac_DNA_binding"/>
    <property type="match status" value="1"/>
</dbReference>
<dbReference type="GO" id="GO:0030527">
    <property type="term" value="F:structural constituent of chromatin"/>
    <property type="evidence" value="ECO:0007669"/>
    <property type="project" value="InterPro"/>
</dbReference>
<evidence type="ECO:0000313" key="5">
    <source>
        <dbReference type="Proteomes" id="UP000199555"/>
    </source>
</evidence>
<name>A0A1G9FD59_9RHOB</name>
<dbReference type="OrthoDB" id="7873474at2"/>
<organism evidence="4 5">
    <name type="scientific">Paracoccus chinensis</name>
    <dbReference type="NCBI Taxonomy" id="525640"/>
    <lineage>
        <taxon>Bacteria</taxon>
        <taxon>Pseudomonadati</taxon>
        <taxon>Pseudomonadota</taxon>
        <taxon>Alphaproteobacteria</taxon>
        <taxon>Rhodobacterales</taxon>
        <taxon>Paracoccaceae</taxon>
        <taxon>Paracoccus</taxon>
    </lineage>
</organism>
<dbReference type="GO" id="GO:0003677">
    <property type="term" value="F:DNA binding"/>
    <property type="evidence" value="ECO:0007669"/>
    <property type="project" value="UniProtKB-KW"/>
</dbReference>